<dbReference type="InterPro" id="IPR016722">
    <property type="entry name" value="DNA_pol_alpha_bsu"/>
</dbReference>
<comment type="caution">
    <text evidence="7">The sequence shown here is derived from an EMBL/GenBank/DDBJ whole genome shotgun (WGS) entry which is preliminary data.</text>
</comment>
<evidence type="ECO:0000259" key="6">
    <source>
        <dbReference type="Pfam" id="PF04042"/>
    </source>
</evidence>
<dbReference type="InterPro" id="IPR007185">
    <property type="entry name" value="DNA_pol_a/d/e_bsu"/>
</dbReference>
<gene>
    <name evidence="7" type="ORF">HJG63_011391</name>
</gene>
<evidence type="ECO:0000256" key="2">
    <source>
        <dbReference type="ARBA" id="ARBA00007299"/>
    </source>
</evidence>
<dbReference type="GO" id="GO:0005658">
    <property type="term" value="C:alpha DNA polymerase:primase complex"/>
    <property type="evidence" value="ECO:0007669"/>
    <property type="project" value="TreeGrafter"/>
</dbReference>
<proteinExistence type="inferred from homology"/>
<keyword evidence="5" id="KW-0539">Nucleus</keyword>
<organism evidence="7 8">
    <name type="scientific">Rousettus aegyptiacus</name>
    <name type="common">Egyptian fruit bat</name>
    <name type="synonym">Pteropus aegyptiacus</name>
    <dbReference type="NCBI Taxonomy" id="9407"/>
    <lineage>
        <taxon>Eukaryota</taxon>
        <taxon>Metazoa</taxon>
        <taxon>Chordata</taxon>
        <taxon>Craniata</taxon>
        <taxon>Vertebrata</taxon>
        <taxon>Euteleostomi</taxon>
        <taxon>Mammalia</taxon>
        <taxon>Eutheria</taxon>
        <taxon>Laurasiatheria</taxon>
        <taxon>Chiroptera</taxon>
        <taxon>Yinpterochiroptera</taxon>
        <taxon>Pteropodoidea</taxon>
        <taxon>Pteropodidae</taxon>
        <taxon>Rousettinae</taxon>
        <taxon>Rousettus</taxon>
    </lineage>
</organism>
<evidence type="ECO:0000313" key="8">
    <source>
        <dbReference type="Proteomes" id="UP000593571"/>
    </source>
</evidence>
<evidence type="ECO:0000256" key="4">
    <source>
        <dbReference type="ARBA" id="ARBA00022705"/>
    </source>
</evidence>
<evidence type="ECO:0000256" key="5">
    <source>
        <dbReference type="ARBA" id="ARBA00023242"/>
    </source>
</evidence>
<keyword evidence="4" id="KW-0235">DNA replication</keyword>
<dbReference type="Proteomes" id="UP000593571">
    <property type="component" value="Unassembled WGS sequence"/>
</dbReference>
<keyword evidence="8" id="KW-1185">Reference proteome</keyword>
<dbReference type="PANTHER" id="PTHR23061">
    <property type="entry name" value="DNA POLYMERASE 2 ALPHA 70 KDA SUBUNIT"/>
    <property type="match status" value="1"/>
</dbReference>
<evidence type="ECO:0000313" key="7">
    <source>
        <dbReference type="EMBL" id="KAF6466085.1"/>
    </source>
</evidence>
<comment type="subcellular location">
    <subcellularLocation>
        <location evidence="1">Nucleus</location>
    </subcellularLocation>
</comment>
<dbReference type="AlphaFoldDB" id="A0A7J8H2B7"/>
<dbReference type="Gene3D" id="3.60.21.60">
    <property type="match status" value="1"/>
</dbReference>
<name>A0A7J8H2B7_ROUAE</name>
<dbReference type="Pfam" id="PF04042">
    <property type="entry name" value="DNA_pol_E_B"/>
    <property type="match status" value="1"/>
</dbReference>
<dbReference type="EMBL" id="JACASE010000005">
    <property type="protein sequence ID" value="KAF6466085.1"/>
    <property type="molecule type" value="Genomic_DNA"/>
</dbReference>
<reference evidence="7 8" key="1">
    <citation type="journal article" date="2020" name="Nature">
        <title>Six reference-quality genomes reveal evolution of bat adaptations.</title>
        <authorList>
            <person name="Jebb D."/>
            <person name="Huang Z."/>
            <person name="Pippel M."/>
            <person name="Hughes G.M."/>
            <person name="Lavrichenko K."/>
            <person name="Devanna P."/>
            <person name="Winkler S."/>
            <person name="Jermiin L.S."/>
            <person name="Skirmuntt E.C."/>
            <person name="Katzourakis A."/>
            <person name="Burkitt-Gray L."/>
            <person name="Ray D.A."/>
            <person name="Sullivan K.A.M."/>
            <person name="Roscito J.G."/>
            <person name="Kirilenko B.M."/>
            <person name="Davalos L.M."/>
            <person name="Corthals A.P."/>
            <person name="Power M.L."/>
            <person name="Jones G."/>
            <person name="Ransome R.D."/>
            <person name="Dechmann D.K.N."/>
            <person name="Locatelli A.G."/>
            <person name="Puechmaille S.J."/>
            <person name="Fedrigo O."/>
            <person name="Jarvis E.D."/>
            <person name="Hiller M."/>
            <person name="Vernes S.C."/>
            <person name="Myers E.W."/>
            <person name="Teeling E.C."/>
        </authorList>
    </citation>
    <scope>NUCLEOTIDE SEQUENCE [LARGE SCALE GENOMIC DNA]</scope>
    <source>
        <strain evidence="7">MRouAeg1</strain>
        <tissue evidence="7">Muscle</tissue>
    </source>
</reference>
<accession>A0A7J8H2B7</accession>
<comment type="similarity">
    <text evidence="2">Belongs to the DNA polymerase alpha subunit B family.</text>
</comment>
<dbReference type="FunFam" id="3.60.21.60:FF:000003">
    <property type="entry name" value="DNA polymerase alpha subunit B"/>
    <property type="match status" value="1"/>
</dbReference>
<feature type="domain" description="DNA polymerase alpha/delta/epsilon subunit B" evidence="6">
    <location>
        <begin position="4"/>
        <end position="71"/>
    </location>
</feature>
<evidence type="ECO:0000256" key="3">
    <source>
        <dbReference type="ARBA" id="ARBA00018596"/>
    </source>
</evidence>
<evidence type="ECO:0000256" key="1">
    <source>
        <dbReference type="ARBA" id="ARBA00004123"/>
    </source>
</evidence>
<dbReference type="GO" id="GO:0003677">
    <property type="term" value="F:DNA binding"/>
    <property type="evidence" value="ECO:0007669"/>
    <property type="project" value="InterPro"/>
</dbReference>
<dbReference type="PANTHER" id="PTHR23061:SF12">
    <property type="entry name" value="DNA POLYMERASE ALPHA SUBUNIT B"/>
    <property type="match status" value="1"/>
</dbReference>
<protein>
    <recommendedName>
        <fullName evidence="3">DNA polymerase alpha subunit B</fullName>
    </recommendedName>
</protein>
<dbReference type="GO" id="GO:0006270">
    <property type="term" value="P:DNA replication initiation"/>
    <property type="evidence" value="ECO:0007669"/>
    <property type="project" value="TreeGrafter"/>
</dbReference>
<sequence length="121" mass="13497">MGAEEISSSSSGTSDRFSRILKHILTQRSYYPLYPPQEDMAIDYESFCAYAQLPVTPDVFIVPSELRYFVKDVLGCVCVNPGRLTKGQVGGTYGRLYLRRQTPEAGEGRRSPCIAAQVVRI</sequence>